<keyword evidence="3" id="KW-1185">Reference proteome</keyword>
<dbReference type="CDD" id="cd07012">
    <property type="entry name" value="PBP2_Bug_TTT"/>
    <property type="match status" value="1"/>
</dbReference>
<dbReference type="Gene3D" id="3.40.190.10">
    <property type="entry name" value="Periplasmic binding protein-like II"/>
    <property type="match status" value="1"/>
</dbReference>
<name>A0A317FFB8_9PROT</name>
<dbReference type="InterPro" id="IPR005064">
    <property type="entry name" value="BUG"/>
</dbReference>
<accession>A0A317FFB8</accession>
<evidence type="ECO:0000313" key="3">
    <source>
        <dbReference type="Proteomes" id="UP000245765"/>
    </source>
</evidence>
<organism evidence="2 3">
    <name type="scientific">Falsiroseomonas bella</name>
    <dbReference type="NCBI Taxonomy" id="2184016"/>
    <lineage>
        <taxon>Bacteria</taxon>
        <taxon>Pseudomonadati</taxon>
        <taxon>Pseudomonadota</taxon>
        <taxon>Alphaproteobacteria</taxon>
        <taxon>Acetobacterales</taxon>
        <taxon>Roseomonadaceae</taxon>
        <taxon>Falsiroseomonas</taxon>
    </lineage>
</organism>
<protein>
    <submittedName>
        <fullName evidence="2">Tripartite tricarboxylate transporter substrate binding protein</fullName>
    </submittedName>
</protein>
<reference evidence="3" key="1">
    <citation type="submission" date="2018-05" db="EMBL/GenBank/DDBJ databases">
        <authorList>
            <person name="Du Z."/>
            <person name="Wang X."/>
        </authorList>
    </citation>
    <scope>NUCLEOTIDE SEQUENCE [LARGE SCALE GENOMIC DNA]</scope>
    <source>
        <strain evidence="3">CQN31</strain>
    </source>
</reference>
<dbReference type="AlphaFoldDB" id="A0A317FFB8"/>
<dbReference type="Proteomes" id="UP000245765">
    <property type="component" value="Unassembled WGS sequence"/>
</dbReference>
<dbReference type="PANTHER" id="PTHR42928:SF5">
    <property type="entry name" value="BLR1237 PROTEIN"/>
    <property type="match status" value="1"/>
</dbReference>
<dbReference type="PANTHER" id="PTHR42928">
    <property type="entry name" value="TRICARBOXYLATE-BINDING PROTEIN"/>
    <property type="match status" value="1"/>
</dbReference>
<evidence type="ECO:0000313" key="2">
    <source>
        <dbReference type="EMBL" id="PWS36649.1"/>
    </source>
</evidence>
<gene>
    <name evidence="2" type="ORF">DFH01_16050</name>
</gene>
<dbReference type="PIRSF" id="PIRSF017082">
    <property type="entry name" value="YflP"/>
    <property type="match status" value="1"/>
</dbReference>
<proteinExistence type="inferred from homology"/>
<dbReference type="SUPFAM" id="SSF53850">
    <property type="entry name" value="Periplasmic binding protein-like II"/>
    <property type="match status" value="1"/>
</dbReference>
<dbReference type="Pfam" id="PF03401">
    <property type="entry name" value="TctC"/>
    <property type="match status" value="1"/>
</dbReference>
<sequence>MALPSAPRLASLRKRPGDERMIRRRALLAAPALLAMPGGAAAQSWPERPVRILVPFAPGGNTDGLARLAADLLQEALPGSSFVVENRTGAGGLLAAEQMVRAAPDGYTLMMMAVAVLAVAPAAMAQPPRFDPVADVTPIVNLGTNPFVLMTHRSVEAADLAALLAWMKARSGRFVYASGGVGSFQHLSMALLLQRIGVQAEHVPYRGGAPALADVLAGNAPMMFANLSEAVPHAQNPAVRLHGVSGLQRSPQLPGVPAIAEQLPGFETITWNGLMGPKGMPAPIVARISGVIAEALKRPDVRARMDRIGADPLGEGPDAFAARLKADVARWNEVVRVAGIRFQ</sequence>
<evidence type="ECO:0000256" key="1">
    <source>
        <dbReference type="ARBA" id="ARBA00006987"/>
    </source>
</evidence>
<comment type="caution">
    <text evidence="2">The sequence shown here is derived from an EMBL/GenBank/DDBJ whole genome shotgun (WGS) entry which is preliminary data.</text>
</comment>
<dbReference type="Gene3D" id="3.40.190.150">
    <property type="entry name" value="Bordetella uptake gene, domain 1"/>
    <property type="match status" value="1"/>
</dbReference>
<dbReference type="EMBL" id="QGNA01000003">
    <property type="protein sequence ID" value="PWS36649.1"/>
    <property type="molecule type" value="Genomic_DNA"/>
</dbReference>
<comment type="similarity">
    <text evidence="1">Belongs to the UPF0065 (bug) family.</text>
</comment>
<dbReference type="InterPro" id="IPR042100">
    <property type="entry name" value="Bug_dom1"/>
</dbReference>